<feature type="region of interest" description="Disordered" evidence="1">
    <location>
        <begin position="1"/>
        <end position="20"/>
    </location>
</feature>
<accession>A0A7E4ZV10</accession>
<evidence type="ECO:0000256" key="1">
    <source>
        <dbReference type="SAM" id="MobiDB-lite"/>
    </source>
</evidence>
<reference evidence="2" key="1">
    <citation type="journal article" date="2013" name="Genetics">
        <title>The draft genome and transcriptome of Panagrellus redivivus are shaped by the harsh demands of a free-living lifestyle.</title>
        <authorList>
            <person name="Srinivasan J."/>
            <person name="Dillman A.R."/>
            <person name="Macchietto M.G."/>
            <person name="Heikkinen L."/>
            <person name="Lakso M."/>
            <person name="Fracchia K.M."/>
            <person name="Antoshechkin I."/>
            <person name="Mortazavi A."/>
            <person name="Wong G."/>
            <person name="Sternberg P.W."/>
        </authorList>
    </citation>
    <scope>NUCLEOTIDE SEQUENCE [LARGE SCALE GENOMIC DNA]</scope>
    <source>
        <strain evidence="2">MT8872</strain>
    </source>
</reference>
<keyword evidence="2" id="KW-1185">Reference proteome</keyword>
<protein>
    <submittedName>
        <fullName evidence="3">Glycogen debranching enzyme</fullName>
    </submittedName>
</protein>
<dbReference type="Proteomes" id="UP000492821">
    <property type="component" value="Unassembled WGS sequence"/>
</dbReference>
<dbReference type="WBParaSite" id="Pan_g18883.t1">
    <property type="protein sequence ID" value="Pan_g18883.t1"/>
    <property type="gene ID" value="Pan_g18883"/>
</dbReference>
<organism evidence="2 3">
    <name type="scientific">Panagrellus redivivus</name>
    <name type="common">Microworm</name>
    <dbReference type="NCBI Taxonomy" id="6233"/>
    <lineage>
        <taxon>Eukaryota</taxon>
        <taxon>Metazoa</taxon>
        <taxon>Ecdysozoa</taxon>
        <taxon>Nematoda</taxon>
        <taxon>Chromadorea</taxon>
        <taxon>Rhabditida</taxon>
        <taxon>Tylenchina</taxon>
        <taxon>Panagrolaimomorpha</taxon>
        <taxon>Panagrolaimoidea</taxon>
        <taxon>Panagrolaimidae</taxon>
        <taxon>Panagrellus</taxon>
    </lineage>
</organism>
<name>A0A7E4ZV10_PANRE</name>
<evidence type="ECO:0000313" key="3">
    <source>
        <dbReference type="WBParaSite" id="Pan_g18883.t1"/>
    </source>
</evidence>
<dbReference type="AlphaFoldDB" id="A0A7E4ZV10"/>
<proteinExistence type="predicted"/>
<reference evidence="3" key="2">
    <citation type="submission" date="2020-10" db="UniProtKB">
        <authorList>
            <consortium name="WormBaseParasite"/>
        </authorList>
    </citation>
    <scope>IDENTIFICATION</scope>
</reference>
<evidence type="ECO:0000313" key="2">
    <source>
        <dbReference type="Proteomes" id="UP000492821"/>
    </source>
</evidence>
<sequence>MTPITYHDLETKKPPPSKILTKEGIDDTYKFGAFGFDIAAYPDDCTVHLDNEEEAVSDVLAAPSNHVLPEFRLRTDGWNSNNVRFPDRPLH</sequence>